<name>A0A7W9BMI2_9RHOB</name>
<protein>
    <submittedName>
        <fullName evidence="1">Uncharacterized protein</fullName>
    </submittedName>
</protein>
<dbReference type="Proteomes" id="UP000535415">
    <property type="component" value="Unassembled WGS sequence"/>
</dbReference>
<keyword evidence="2" id="KW-1185">Reference proteome</keyword>
<evidence type="ECO:0000313" key="1">
    <source>
        <dbReference type="EMBL" id="MBB5723259.1"/>
    </source>
</evidence>
<reference evidence="1 2" key="1">
    <citation type="submission" date="2020-08" db="EMBL/GenBank/DDBJ databases">
        <title>Genomic Encyclopedia of Type Strains, Phase IV (KMG-IV): sequencing the most valuable type-strain genomes for metagenomic binning, comparative biology and taxonomic classification.</title>
        <authorList>
            <person name="Goeker M."/>
        </authorList>
    </citation>
    <scope>NUCLEOTIDE SEQUENCE [LARGE SCALE GENOMIC DNA]</scope>
    <source>
        <strain evidence="1 2">DSM 101064</strain>
    </source>
</reference>
<gene>
    <name evidence="1" type="ORF">FHS72_002899</name>
</gene>
<organism evidence="1 2">
    <name type="scientific">Yoonia ponticola</name>
    <dbReference type="NCBI Taxonomy" id="1524255"/>
    <lineage>
        <taxon>Bacteria</taxon>
        <taxon>Pseudomonadati</taxon>
        <taxon>Pseudomonadota</taxon>
        <taxon>Alphaproteobacteria</taxon>
        <taxon>Rhodobacterales</taxon>
        <taxon>Paracoccaceae</taxon>
        <taxon>Yoonia</taxon>
    </lineage>
</organism>
<dbReference type="AlphaFoldDB" id="A0A7W9BMI2"/>
<accession>A0A7W9BMI2</accession>
<dbReference type="EMBL" id="JACIJM010000009">
    <property type="protein sequence ID" value="MBB5723259.1"/>
    <property type="molecule type" value="Genomic_DNA"/>
</dbReference>
<comment type="caution">
    <text evidence="1">The sequence shown here is derived from an EMBL/GenBank/DDBJ whole genome shotgun (WGS) entry which is preliminary data.</text>
</comment>
<evidence type="ECO:0000313" key="2">
    <source>
        <dbReference type="Proteomes" id="UP000535415"/>
    </source>
</evidence>
<proteinExistence type="predicted"/>
<sequence>MRRAKLMVSRRAIVANIGASGKLLILDVVKARKRSNDTVVTTIAGNWTRRRFYCGVTVLVK</sequence>